<dbReference type="Proteomes" id="UP000185210">
    <property type="component" value="Unassembled WGS sequence"/>
</dbReference>
<organism evidence="4 5">
    <name type="scientific">Mycobacteroides abscessus subsp. abscessus</name>
    <dbReference type="NCBI Taxonomy" id="1185650"/>
    <lineage>
        <taxon>Bacteria</taxon>
        <taxon>Bacillati</taxon>
        <taxon>Actinomycetota</taxon>
        <taxon>Actinomycetes</taxon>
        <taxon>Mycobacteriales</taxon>
        <taxon>Mycobacteriaceae</taxon>
        <taxon>Mycobacteroides</taxon>
        <taxon>Mycobacteroides abscessus</taxon>
    </lineage>
</organism>
<feature type="region of interest" description="Disordered" evidence="1">
    <location>
        <begin position="277"/>
        <end position="310"/>
    </location>
</feature>
<evidence type="ECO:0000313" key="4">
    <source>
        <dbReference type="EMBL" id="SIB50741.1"/>
    </source>
</evidence>
<evidence type="ECO:0000256" key="3">
    <source>
        <dbReference type="SAM" id="SignalP"/>
    </source>
</evidence>
<dbReference type="RefSeq" id="WP_052544247.1">
    <property type="nucleotide sequence ID" value="NZ_CAACXP010000004.1"/>
</dbReference>
<comment type="caution">
    <text evidence="4">The sequence shown here is derived from an EMBL/GenBank/DDBJ whole genome shotgun (WGS) entry which is preliminary data.</text>
</comment>
<keyword evidence="2" id="KW-0812">Transmembrane</keyword>
<feature type="chain" id="PRO_5044238839" evidence="3">
    <location>
        <begin position="31"/>
        <end position="310"/>
    </location>
</feature>
<dbReference type="EMBL" id="FSHM01000006">
    <property type="protein sequence ID" value="SIB50741.1"/>
    <property type="molecule type" value="Genomic_DNA"/>
</dbReference>
<name>A0AB38D2L4_9MYCO</name>
<evidence type="ECO:0000313" key="5">
    <source>
        <dbReference type="Proteomes" id="UP000185210"/>
    </source>
</evidence>
<protein>
    <submittedName>
        <fullName evidence="4">Uncharacterized protein</fullName>
    </submittedName>
</protein>
<feature type="region of interest" description="Disordered" evidence="1">
    <location>
        <begin position="67"/>
        <end position="88"/>
    </location>
</feature>
<evidence type="ECO:0000256" key="2">
    <source>
        <dbReference type="SAM" id="Phobius"/>
    </source>
</evidence>
<feature type="transmembrane region" description="Helical" evidence="2">
    <location>
        <begin position="103"/>
        <end position="124"/>
    </location>
</feature>
<keyword evidence="2" id="KW-0472">Membrane</keyword>
<reference evidence="4 5" key="1">
    <citation type="submission" date="2016-11" db="EMBL/GenBank/DDBJ databases">
        <authorList>
            <consortium name="Pathogen Informatics"/>
        </authorList>
    </citation>
    <scope>NUCLEOTIDE SEQUENCE [LARGE SCALE GENOMIC DNA]</scope>
    <source>
        <strain evidence="4 5">104</strain>
    </source>
</reference>
<accession>A0AB38D2L4</accession>
<feature type="signal peptide" evidence="3">
    <location>
        <begin position="1"/>
        <end position="30"/>
    </location>
</feature>
<proteinExistence type="predicted"/>
<feature type="compositionally biased region" description="Low complexity" evidence="1">
    <location>
        <begin position="285"/>
        <end position="299"/>
    </location>
</feature>
<gene>
    <name evidence="4" type="ORF">SAMEA2070301_03902</name>
</gene>
<keyword evidence="3" id="KW-0732">Signal</keyword>
<dbReference type="AlphaFoldDB" id="A0AB38D2L4"/>
<keyword evidence="2" id="KW-1133">Transmembrane helix</keyword>
<evidence type="ECO:0000256" key="1">
    <source>
        <dbReference type="SAM" id="MobiDB-lite"/>
    </source>
</evidence>
<sequence>MSKLQKITAAAGTLVTVAVMNATCAAPATAETYSECLTRLGYPTRTLTNAEIDACWKAGEADAASKTAATAVPTTTTAPTTYTPSSGSSSSFSHNLQDFIESAFPWVVGIVIVIAVLWVIAKVSSESAEEKKRKEQSRLGRGRRIAQDAGCAPDAMAPADLRRYVEHGWAVPWVPGTAFGNLVTREGGNARILQAWTDAAELARLGHWDEAGVFVPAARVMNVAGYDDRSGDLRLSVSTRDYTTGERELARVLPHLLRTARVATASPWERDAAKDWYATRLSMTPEQQQSAPTPQQEEAPAPDPAAGWEW</sequence>